<comment type="similarity">
    <text evidence="1">Belongs to the universal ribosomal protein uL18 family.</text>
</comment>
<dbReference type="PANTHER" id="PTHR12899:SF3">
    <property type="entry name" value="LARGE RIBOSOMAL SUBUNIT PROTEIN UL18M"/>
    <property type="match status" value="1"/>
</dbReference>
<evidence type="ECO:0000256" key="2">
    <source>
        <dbReference type="ARBA" id="ARBA00022730"/>
    </source>
</evidence>
<evidence type="ECO:0000256" key="3">
    <source>
        <dbReference type="ARBA" id="ARBA00022884"/>
    </source>
</evidence>
<dbReference type="InterPro" id="IPR004389">
    <property type="entry name" value="Ribosomal_uL18_bac-type"/>
</dbReference>
<dbReference type="InterPro" id="IPR057268">
    <property type="entry name" value="Ribosomal_L18"/>
</dbReference>
<feature type="coiled-coil region" evidence="6">
    <location>
        <begin position="27"/>
        <end position="54"/>
    </location>
</feature>
<keyword evidence="3" id="KW-0694">RNA-binding</keyword>
<dbReference type="AlphaFoldDB" id="A0A382WVA9"/>
<dbReference type="CDD" id="cd00432">
    <property type="entry name" value="Ribosomal_L18_L5e"/>
    <property type="match status" value="1"/>
</dbReference>
<sequence>DGFRLCVYRSNRHIEAQIINDREGKTVVSASSNNQSLRKNIESAESKIKCAEIVGKALAERAKESEITRVVFDRNGFPFRGRVKSLADGAREGGLVF</sequence>
<dbReference type="GO" id="GO:1990904">
    <property type="term" value="C:ribonucleoprotein complex"/>
    <property type="evidence" value="ECO:0007669"/>
    <property type="project" value="UniProtKB-KW"/>
</dbReference>
<dbReference type="GO" id="GO:0008097">
    <property type="term" value="F:5S rRNA binding"/>
    <property type="evidence" value="ECO:0007669"/>
    <property type="project" value="TreeGrafter"/>
</dbReference>
<evidence type="ECO:0008006" key="8">
    <source>
        <dbReference type="Google" id="ProtNLM"/>
    </source>
</evidence>
<dbReference type="SUPFAM" id="SSF53137">
    <property type="entry name" value="Translational machinery components"/>
    <property type="match status" value="1"/>
</dbReference>
<reference evidence="7" key="1">
    <citation type="submission" date="2018-05" db="EMBL/GenBank/DDBJ databases">
        <authorList>
            <person name="Lanie J.A."/>
            <person name="Ng W.-L."/>
            <person name="Kazmierczak K.M."/>
            <person name="Andrzejewski T.M."/>
            <person name="Davidsen T.M."/>
            <person name="Wayne K.J."/>
            <person name="Tettelin H."/>
            <person name="Glass J.I."/>
            <person name="Rusch D."/>
            <person name="Podicherti R."/>
            <person name="Tsui H.-C.T."/>
            <person name="Winkler M.E."/>
        </authorList>
    </citation>
    <scope>NUCLEOTIDE SEQUENCE</scope>
</reference>
<organism evidence="7">
    <name type="scientific">marine metagenome</name>
    <dbReference type="NCBI Taxonomy" id="408172"/>
    <lineage>
        <taxon>unclassified sequences</taxon>
        <taxon>metagenomes</taxon>
        <taxon>ecological metagenomes</taxon>
    </lineage>
</organism>
<name>A0A382WVA9_9ZZZZ</name>
<keyword evidence="4" id="KW-0689">Ribosomal protein</keyword>
<dbReference type="PANTHER" id="PTHR12899">
    <property type="entry name" value="39S RIBOSOMAL PROTEIN L18, MITOCHONDRIAL"/>
    <property type="match status" value="1"/>
</dbReference>
<dbReference type="NCBIfam" id="TIGR00060">
    <property type="entry name" value="L18_bact"/>
    <property type="match status" value="1"/>
</dbReference>
<dbReference type="EMBL" id="UINC01162291">
    <property type="protein sequence ID" value="SVD61971.1"/>
    <property type="molecule type" value="Genomic_DNA"/>
</dbReference>
<dbReference type="GO" id="GO:0006412">
    <property type="term" value="P:translation"/>
    <property type="evidence" value="ECO:0007669"/>
    <property type="project" value="InterPro"/>
</dbReference>
<keyword evidence="6" id="KW-0175">Coiled coil</keyword>
<evidence type="ECO:0000313" key="7">
    <source>
        <dbReference type="EMBL" id="SVD61971.1"/>
    </source>
</evidence>
<accession>A0A382WVA9</accession>
<evidence type="ECO:0000256" key="6">
    <source>
        <dbReference type="SAM" id="Coils"/>
    </source>
</evidence>
<keyword evidence="2" id="KW-0699">rRNA-binding</keyword>
<dbReference type="GO" id="GO:0003735">
    <property type="term" value="F:structural constituent of ribosome"/>
    <property type="evidence" value="ECO:0007669"/>
    <property type="project" value="InterPro"/>
</dbReference>
<dbReference type="Pfam" id="PF00861">
    <property type="entry name" value="Ribosomal_L18p"/>
    <property type="match status" value="1"/>
</dbReference>
<dbReference type="GO" id="GO:0005737">
    <property type="term" value="C:cytoplasm"/>
    <property type="evidence" value="ECO:0007669"/>
    <property type="project" value="UniProtKB-ARBA"/>
</dbReference>
<evidence type="ECO:0000256" key="4">
    <source>
        <dbReference type="ARBA" id="ARBA00022980"/>
    </source>
</evidence>
<proteinExistence type="inferred from homology"/>
<feature type="non-terminal residue" evidence="7">
    <location>
        <position position="1"/>
    </location>
</feature>
<dbReference type="InterPro" id="IPR005484">
    <property type="entry name" value="Ribosomal_uL18_bac/plant/anim"/>
</dbReference>
<evidence type="ECO:0000256" key="1">
    <source>
        <dbReference type="ARBA" id="ARBA00007116"/>
    </source>
</evidence>
<evidence type="ECO:0000256" key="5">
    <source>
        <dbReference type="ARBA" id="ARBA00023274"/>
    </source>
</evidence>
<dbReference type="GO" id="GO:0005840">
    <property type="term" value="C:ribosome"/>
    <property type="evidence" value="ECO:0007669"/>
    <property type="project" value="UniProtKB-KW"/>
</dbReference>
<gene>
    <name evidence="7" type="ORF">METZ01_LOCUS414825</name>
</gene>
<keyword evidence="5" id="KW-0687">Ribonucleoprotein</keyword>
<dbReference type="Gene3D" id="3.30.420.100">
    <property type="match status" value="1"/>
</dbReference>
<protein>
    <recommendedName>
        <fullName evidence="8">50S ribosomal protein L18</fullName>
    </recommendedName>
</protein>